<accession>B0TDF7</accession>
<dbReference type="EMBL" id="CP000930">
    <property type="protein sequence ID" value="ABZ85482.1"/>
    <property type="molecule type" value="Genomic_DNA"/>
</dbReference>
<evidence type="ECO:0000313" key="2">
    <source>
        <dbReference type="Proteomes" id="UP000008550"/>
    </source>
</evidence>
<name>B0TDF7_HELMI</name>
<keyword evidence="2" id="KW-1185">Reference proteome</keyword>
<dbReference type="HOGENOM" id="CLU_1406611_0_0_9"/>
<sequence>MKAMQINNFIRFAETVKVKEDKRVVSITVRPLIADCTGAVYYTDLMLQEGGKLTGYTPHTTAMLKSSPNPPRFHNGIVRTSETVIIFNLGETSSGLDCYIYPIQSMAAGSILLSQGMGSHQVSFDAAMSAGDELALKASTRECLRNGSPTPKRGFFQYTAAHDSKHQVKLEDRKSARVRFEYREMLKGDSRP</sequence>
<evidence type="ECO:0000313" key="1">
    <source>
        <dbReference type="EMBL" id="ABZ85482.1"/>
    </source>
</evidence>
<dbReference type="STRING" id="498761.HM1_2973"/>
<dbReference type="KEGG" id="hmo:HM1_2973"/>
<dbReference type="Proteomes" id="UP000008550">
    <property type="component" value="Chromosome"/>
</dbReference>
<dbReference type="eggNOG" id="ENOG50332RA">
    <property type="taxonomic scope" value="Bacteria"/>
</dbReference>
<protein>
    <submittedName>
        <fullName evidence="1">Uncharacterized protein</fullName>
    </submittedName>
</protein>
<proteinExistence type="predicted"/>
<dbReference type="AlphaFoldDB" id="B0TDF7"/>
<organism evidence="1 2">
    <name type="scientific">Heliobacterium modesticaldum (strain ATCC 51547 / Ice1)</name>
    <dbReference type="NCBI Taxonomy" id="498761"/>
    <lineage>
        <taxon>Bacteria</taxon>
        <taxon>Bacillati</taxon>
        <taxon>Bacillota</taxon>
        <taxon>Clostridia</taxon>
        <taxon>Eubacteriales</taxon>
        <taxon>Heliobacteriaceae</taxon>
        <taxon>Heliomicrobium</taxon>
    </lineage>
</organism>
<reference evidence="1 2" key="1">
    <citation type="journal article" date="2008" name="J. Bacteriol.">
        <title>The genome of Heliobacterium modesticaldum, a phototrophic representative of the Firmicutes containing the simplest photosynthetic apparatus.</title>
        <authorList>
            <person name="Sattley W.M."/>
            <person name="Madigan M.T."/>
            <person name="Swingley W.D."/>
            <person name="Cheung P.C."/>
            <person name="Clocksin K.M."/>
            <person name="Conrad A.L."/>
            <person name="Dejesa L.C."/>
            <person name="Honchak B.M."/>
            <person name="Jung D.O."/>
            <person name="Karbach L.E."/>
            <person name="Kurdoglu A."/>
            <person name="Lahiri S."/>
            <person name="Mastrian S.D."/>
            <person name="Page L.E."/>
            <person name="Taylor H.L."/>
            <person name="Wang Z.T."/>
            <person name="Raymond J."/>
            <person name="Chen M."/>
            <person name="Blankenship R.E."/>
            <person name="Touchman J.W."/>
        </authorList>
    </citation>
    <scope>NUCLEOTIDE SEQUENCE [LARGE SCALE GENOMIC DNA]</scope>
    <source>
        <strain evidence="2">ATCC 51547 / Ice1</strain>
    </source>
</reference>
<gene>
    <name evidence="1" type="ORF">HM1_2973</name>
</gene>